<keyword evidence="5" id="KW-0378">Hydrolase</keyword>
<dbReference type="SUPFAM" id="SSF53649">
    <property type="entry name" value="Alkaline phosphatase-like"/>
    <property type="match status" value="1"/>
</dbReference>
<dbReference type="PANTHER" id="PTHR42693">
    <property type="entry name" value="ARYLSULFATASE FAMILY MEMBER"/>
    <property type="match status" value="1"/>
</dbReference>
<evidence type="ECO:0000256" key="7">
    <source>
        <dbReference type="SAM" id="SignalP"/>
    </source>
</evidence>
<keyword evidence="4 7" id="KW-0732">Signal</keyword>
<keyword evidence="6" id="KW-0106">Calcium</keyword>
<evidence type="ECO:0000256" key="6">
    <source>
        <dbReference type="ARBA" id="ARBA00022837"/>
    </source>
</evidence>
<feature type="chain" id="PRO_5045204710" evidence="7">
    <location>
        <begin position="20"/>
        <end position="508"/>
    </location>
</feature>
<protein>
    <submittedName>
        <fullName evidence="9">Sulfatase</fullName>
    </submittedName>
</protein>
<evidence type="ECO:0000313" key="10">
    <source>
        <dbReference type="Proteomes" id="UP000605676"/>
    </source>
</evidence>
<dbReference type="RefSeq" id="WP_200466585.1">
    <property type="nucleotide sequence ID" value="NZ_JAENRR010000064.1"/>
</dbReference>
<sequence length="508" mass="56797">MNKLILSLAIFLLIGLCSCGNKEVAPPNIIVFLVDDMGLMDTSVPFMCDTEGTPIEYPLNDFYRTPNMEQLASQGIRFTNFYAHSVCSPTRNSIMTGQNSARHGSTNWIRSERNNRTEFGPQNWNWEGVNSESVTLPRQLQQAGYKTIHVGKAHFGPIAHDGEDPLKLGFDVNIAGNSFGHPGSYYGEDGYGHIKGQKARAVPGLEKYHRTETFLTEALTLEANAAITQAKEEGKPFFLHMAHYAVHAPFQSDPRFADNYKESGKSERAQAYATLIEGIDKSLGDIMAHVKELGMEKNTLILFLGDNGSDAPLGNEEYSSSSPLKGKKGNHWEGGMRVPFIAAWVSPDNTSSVQQLMPIETNSIQQQLGSVLDIFPTICQLTEAGVADEYVLDGFALQKQLAGESNSERTERFLNHFPHGNHRTNYFTSLVDADWKIIYHYPIESPERYELFNLADDPFEVHNLAKEKPEQLKLMMELLHDEMLDKNALYPEVDGVALTLKLPTEIIY</sequence>
<comment type="similarity">
    <text evidence="2">Belongs to the sulfatase family.</text>
</comment>
<evidence type="ECO:0000259" key="8">
    <source>
        <dbReference type="Pfam" id="PF00884"/>
    </source>
</evidence>
<dbReference type="PANTHER" id="PTHR42693:SF42">
    <property type="entry name" value="ARYLSULFATASE G"/>
    <property type="match status" value="1"/>
</dbReference>
<comment type="cofactor">
    <cofactor evidence="1">
        <name>Ca(2+)</name>
        <dbReference type="ChEBI" id="CHEBI:29108"/>
    </cofactor>
</comment>
<dbReference type="InterPro" id="IPR024607">
    <property type="entry name" value="Sulfatase_CS"/>
</dbReference>
<dbReference type="Gene3D" id="3.30.1120.10">
    <property type="match status" value="1"/>
</dbReference>
<feature type="domain" description="Sulfatase N-terminal" evidence="8">
    <location>
        <begin position="27"/>
        <end position="382"/>
    </location>
</feature>
<evidence type="ECO:0000256" key="1">
    <source>
        <dbReference type="ARBA" id="ARBA00001913"/>
    </source>
</evidence>
<evidence type="ECO:0000256" key="2">
    <source>
        <dbReference type="ARBA" id="ARBA00008779"/>
    </source>
</evidence>
<comment type="caution">
    <text evidence="9">The sequence shown here is derived from an EMBL/GenBank/DDBJ whole genome shotgun (WGS) entry which is preliminary data.</text>
</comment>
<feature type="signal peptide" evidence="7">
    <location>
        <begin position="1"/>
        <end position="19"/>
    </location>
</feature>
<dbReference type="EMBL" id="JAENRR010000064">
    <property type="protein sequence ID" value="MBK3519366.1"/>
    <property type="molecule type" value="Genomic_DNA"/>
</dbReference>
<evidence type="ECO:0000313" key="9">
    <source>
        <dbReference type="EMBL" id="MBK3519366.1"/>
    </source>
</evidence>
<gene>
    <name evidence="9" type="ORF">JIV24_18610</name>
</gene>
<evidence type="ECO:0000256" key="4">
    <source>
        <dbReference type="ARBA" id="ARBA00022729"/>
    </source>
</evidence>
<name>A0ABS1HNV4_9BACT</name>
<dbReference type="InterPro" id="IPR000917">
    <property type="entry name" value="Sulfatase_N"/>
</dbReference>
<dbReference type="CDD" id="cd16144">
    <property type="entry name" value="ARS_like"/>
    <property type="match status" value="1"/>
</dbReference>
<dbReference type="PROSITE" id="PS00523">
    <property type="entry name" value="SULFATASE_1"/>
    <property type="match status" value="1"/>
</dbReference>
<reference evidence="9 10" key="1">
    <citation type="submission" date="2021-01" db="EMBL/GenBank/DDBJ databases">
        <title>Carboxyliciviraga sp.nov., isolated from coastal sediments.</title>
        <authorList>
            <person name="Lu D."/>
            <person name="Zhang T."/>
        </authorList>
    </citation>
    <scope>NUCLEOTIDE SEQUENCE [LARGE SCALE GENOMIC DNA]</scope>
    <source>
        <strain evidence="9 10">N1Y132</strain>
    </source>
</reference>
<dbReference type="Proteomes" id="UP000605676">
    <property type="component" value="Unassembled WGS sequence"/>
</dbReference>
<dbReference type="InterPro" id="IPR050738">
    <property type="entry name" value="Sulfatase"/>
</dbReference>
<evidence type="ECO:0000256" key="3">
    <source>
        <dbReference type="ARBA" id="ARBA00022723"/>
    </source>
</evidence>
<keyword evidence="10" id="KW-1185">Reference proteome</keyword>
<organism evidence="9 10">
    <name type="scientific">Carboxylicivirga marina</name>
    <dbReference type="NCBI Taxonomy" id="2800988"/>
    <lineage>
        <taxon>Bacteria</taxon>
        <taxon>Pseudomonadati</taxon>
        <taxon>Bacteroidota</taxon>
        <taxon>Bacteroidia</taxon>
        <taxon>Marinilabiliales</taxon>
        <taxon>Marinilabiliaceae</taxon>
        <taxon>Carboxylicivirga</taxon>
    </lineage>
</organism>
<proteinExistence type="inferred from homology"/>
<dbReference type="InterPro" id="IPR017850">
    <property type="entry name" value="Alkaline_phosphatase_core_sf"/>
</dbReference>
<keyword evidence="3" id="KW-0479">Metal-binding</keyword>
<dbReference type="Pfam" id="PF00884">
    <property type="entry name" value="Sulfatase"/>
    <property type="match status" value="1"/>
</dbReference>
<evidence type="ECO:0000256" key="5">
    <source>
        <dbReference type="ARBA" id="ARBA00022801"/>
    </source>
</evidence>
<accession>A0ABS1HNV4</accession>
<dbReference type="Gene3D" id="3.40.720.10">
    <property type="entry name" value="Alkaline Phosphatase, subunit A"/>
    <property type="match status" value="1"/>
</dbReference>
<dbReference type="PROSITE" id="PS51257">
    <property type="entry name" value="PROKAR_LIPOPROTEIN"/>
    <property type="match status" value="1"/>
</dbReference>